<dbReference type="Proteomes" id="UP000606974">
    <property type="component" value="Unassembled WGS sequence"/>
</dbReference>
<reference evidence="2" key="1">
    <citation type="submission" date="2020-02" db="EMBL/GenBank/DDBJ databases">
        <authorList>
            <person name="Palmer J.M."/>
        </authorList>
    </citation>
    <scope>NUCLEOTIDE SEQUENCE</scope>
    <source>
        <strain evidence="2">EPUS1.4</strain>
        <tissue evidence="2">Thallus</tissue>
    </source>
</reference>
<proteinExistence type="predicted"/>
<feature type="compositionally biased region" description="Basic and acidic residues" evidence="1">
    <location>
        <begin position="1"/>
        <end position="10"/>
    </location>
</feature>
<name>A0A8H7AK39_9EURO</name>
<comment type="caution">
    <text evidence="2">The sequence shown here is derived from an EMBL/GenBank/DDBJ whole genome shotgun (WGS) entry which is preliminary data.</text>
</comment>
<evidence type="ECO:0000256" key="1">
    <source>
        <dbReference type="SAM" id="MobiDB-lite"/>
    </source>
</evidence>
<feature type="compositionally biased region" description="Polar residues" evidence="1">
    <location>
        <begin position="11"/>
        <end position="21"/>
    </location>
</feature>
<feature type="compositionally biased region" description="Basic and acidic residues" evidence="1">
    <location>
        <begin position="91"/>
        <end position="109"/>
    </location>
</feature>
<dbReference type="OrthoDB" id="10317616at2759"/>
<accession>A0A8H7AK39</accession>
<feature type="compositionally biased region" description="Polar residues" evidence="1">
    <location>
        <begin position="45"/>
        <end position="72"/>
    </location>
</feature>
<gene>
    <name evidence="2" type="ORF">GJ744_007980</name>
</gene>
<sequence length="145" mass="15825">MSAKESKSKPMTENNPLSQQELDLLQLGAIHHHALNNITAPAAHRSQTSLTNPSRCSPTNVTANTLHTQRAATNPKHVPAHQRHNPCSGHPTEDVPVHQHHDPRPDHSAEQNSMRTWRAESAADQPWNGLALGQSHASGIPKGKK</sequence>
<feature type="region of interest" description="Disordered" evidence="1">
    <location>
        <begin position="1"/>
        <end position="23"/>
    </location>
</feature>
<keyword evidence="3" id="KW-1185">Reference proteome</keyword>
<dbReference type="EMBL" id="JAACFV010000041">
    <property type="protein sequence ID" value="KAF7509417.1"/>
    <property type="molecule type" value="Genomic_DNA"/>
</dbReference>
<dbReference type="AlphaFoldDB" id="A0A8H7AK39"/>
<organism evidence="2 3">
    <name type="scientific">Endocarpon pusillum</name>
    <dbReference type="NCBI Taxonomy" id="364733"/>
    <lineage>
        <taxon>Eukaryota</taxon>
        <taxon>Fungi</taxon>
        <taxon>Dikarya</taxon>
        <taxon>Ascomycota</taxon>
        <taxon>Pezizomycotina</taxon>
        <taxon>Eurotiomycetes</taxon>
        <taxon>Chaetothyriomycetidae</taxon>
        <taxon>Verrucariales</taxon>
        <taxon>Verrucariaceae</taxon>
        <taxon>Endocarpon</taxon>
    </lineage>
</organism>
<evidence type="ECO:0000313" key="3">
    <source>
        <dbReference type="Proteomes" id="UP000606974"/>
    </source>
</evidence>
<protein>
    <submittedName>
        <fullName evidence="2">Uncharacterized protein</fullName>
    </submittedName>
</protein>
<feature type="region of interest" description="Disordered" evidence="1">
    <location>
        <begin position="38"/>
        <end position="145"/>
    </location>
</feature>
<evidence type="ECO:0000313" key="2">
    <source>
        <dbReference type="EMBL" id="KAF7509417.1"/>
    </source>
</evidence>